<accession>A0A9N9TWU0</accession>
<evidence type="ECO:0000256" key="5">
    <source>
        <dbReference type="SAM" id="SignalP"/>
    </source>
</evidence>
<dbReference type="PANTHER" id="PTHR11857">
    <property type="entry name" value="ODORANT BINDING PROTEIN-RELATED"/>
    <property type="match status" value="1"/>
</dbReference>
<evidence type="ECO:0000256" key="3">
    <source>
        <dbReference type="ARBA" id="ARBA00022525"/>
    </source>
</evidence>
<dbReference type="Pfam" id="PF01395">
    <property type="entry name" value="PBP_GOBP"/>
    <property type="match status" value="2"/>
</dbReference>
<evidence type="ECO:0000313" key="6">
    <source>
        <dbReference type="EMBL" id="CAG9862812.1"/>
    </source>
</evidence>
<dbReference type="PANTHER" id="PTHR11857:SF43">
    <property type="entry name" value="GEO07291P1-RELATED"/>
    <property type="match status" value="1"/>
</dbReference>
<comment type="subcellular location">
    <subcellularLocation>
        <location evidence="1">Secreted</location>
    </subcellularLocation>
</comment>
<evidence type="ECO:0000256" key="1">
    <source>
        <dbReference type="ARBA" id="ARBA00004613"/>
    </source>
</evidence>
<protein>
    <submittedName>
        <fullName evidence="6">Uncharacterized protein</fullName>
    </submittedName>
</protein>
<keyword evidence="4 5" id="KW-0732">Signal</keyword>
<dbReference type="Gene3D" id="1.10.238.20">
    <property type="entry name" value="Pheromone/general odorant binding protein domain"/>
    <property type="match status" value="2"/>
</dbReference>
<dbReference type="SMART" id="SM00708">
    <property type="entry name" value="PhBP"/>
    <property type="match status" value="2"/>
</dbReference>
<evidence type="ECO:0000256" key="2">
    <source>
        <dbReference type="ARBA" id="ARBA00008098"/>
    </source>
</evidence>
<proteinExistence type="inferred from homology"/>
<gene>
    <name evidence="6" type="ORF">PHYEVI_LOCUS9118</name>
</gene>
<dbReference type="SUPFAM" id="SSF47565">
    <property type="entry name" value="Insect pheromone/odorant-binding proteins"/>
    <property type="match status" value="2"/>
</dbReference>
<feature type="chain" id="PRO_5040422291" evidence="5">
    <location>
        <begin position="22"/>
        <end position="256"/>
    </location>
</feature>
<dbReference type="Proteomes" id="UP001153712">
    <property type="component" value="Chromosome 6"/>
</dbReference>
<dbReference type="GO" id="GO:0005549">
    <property type="term" value="F:odorant binding"/>
    <property type="evidence" value="ECO:0007669"/>
    <property type="project" value="InterPro"/>
</dbReference>
<evidence type="ECO:0000313" key="7">
    <source>
        <dbReference type="Proteomes" id="UP001153712"/>
    </source>
</evidence>
<name>A0A9N9TWU0_PHYSR</name>
<dbReference type="EMBL" id="OU900099">
    <property type="protein sequence ID" value="CAG9862812.1"/>
    <property type="molecule type" value="Genomic_DNA"/>
</dbReference>
<feature type="signal peptide" evidence="5">
    <location>
        <begin position="1"/>
        <end position="21"/>
    </location>
</feature>
<dbReference type="CDD" id="cd23992">
    <property type="entry name" value="PBP_GOBP"/>
    <property type="match status" value="2"/>
</dbReference>
<sequence>MNLTTILTLTFSLVSLQICASKELLQDQIQECQSHPDSKLPDDVLYKVLGGEYADHPNMAGHIFCMYKKLNIMKENGEIVKDEVINNIRKTFHNDIVNMVAVSDYCTKNSTADTNVKTALNLYRCLFKYTNLAKELWNRGKQLQKVENECQANPSTAMNITQFLIELRSDTPELSTPLTNHILCFAKKSKMMNEDGKLDVSMIKEDLKLFGYPDNEIDNIGTKCVQEHIHDSKDTVHLKLFKCFSKYWHYLYIPSS</sequence>
<reference evidence="6" key="1">
    <citation type="submission" date="2022-01" db="EMBL/GenBank/DDBJ databases">
        <authorList>
            <person name="King R."/>
        </authorList>
    </citation>
    <scope>NUCLEOTIDE SEQUENCE</scope>
</reference>
<keyword evidence="3" id="KW-0964">Secreted</keyword>
<dbReference type="InterPro" id="IPR006170">
    <property type="entry name" value="PBP/GOBP"/>
</dbReference>
<dbReference type="InterPro" id="IPR036728">
    <property type="entry name" value="PBP_GOBP_sf"/>
</dbReference>
<dbReference type="AlphaFoldDB" id="A0A9N9TWU0"/>
<dbReference type="GO" id="GO:0005615">
    <property type="term" value="C:extracellular space"/>
    <property type="evidence" value="ECO:0007669"/>
    <property type="project" value="TreeGrafter"/>
</dbReference>
<organism evidence="6 7">
    <name type="scientific">Phyllotreta striolata</name>
    <name type="common">Striped flea beetle</name>
    <name type="synonym">Crioceris striolata</name>
    <dbReference type="NCBI Taxonomy" id="444603"/>
    <lineage>
        <taxon>Eukaryota</taxon>
        <taxon>Metazoa</taxon>
        <taxon>Ecdysozoa</taxon>
        <taxon>Arthropoda</taxon>
        <taxon>Hexapoda</taxon>
        <taxon>Insecta</taxon>
        <taxon>Pterygota</taxon>
        <taxon>Neoptera</taxon>
        <taxon>Endopterygota</taxon>
        <taxon>Coleoptera</taxon>
        <taxon>Polyphaga</taxon>
        <taxon>Cucujiformia</taxon>
        <taxon>Chrysomeloidea</taxon>
        <taxon>Chrysomelidae</taxon>
        <taxon>Galerucinae</taxon>
        <taxon>Alticini</taxon>
        <taxon>Phyllotreta</taxon>
    </lineage>
</organism>
<dbReference type="GO" id="GO:0007608">
    <property type="term" value="P:sensory perception of smell"/>
    <property type="evidence" value="ECO:0007669"/>
    <property type="project" value="TreeGrafter"/>
</dbReference>
<keyword evidence="7" id="KW-1185">Reference proteome</keyword>
<evidence type="ECO:0000256" key="4">
    <source>
        <dbReference type="ARBA" id="ARBA00022729"/>
    </source>
</evidence>
<comment type="similarity">
    <text evidence="2">Belongs to the PBP/GOBP family.</text>
</comment>